<comment type="caution">
    <text evidence="6">The sequence shown here is derived from an EMBL/GenBank/DDBJ whole genome shotgun (WGS) entry which is preliminary data.</text>
</comment>
<dbReference type="CDD" id="cd07377">
    <property type="entry name" value="WHTH_GntR"/>
    <property type="match status" value="1"/>
</dbReference>
<gene>
    <name evidence="6" type="ORF">B7R54_17180</name>
</gene>
<accession>A0A3E0VN09</accession>
<keyword evidence="7" id="KW-1185">Reference proteome</keyword>
<proteinExistence type="predicted"/>
<dbReference type="SUPFAM" id="SSF46785">
    <property type="entry name" value="Winged helix' DNA-binding domain"/>
    <property type="match status" value="1"/>
</dbReference>
<dbReference type="InterPro" id="IPR036390">
    <property type="entry name" value="WH_DNA-bd_sf"/>
</dbReference>
<name>A0A3E0VN09_9MICO</name>
<dbReference type="OrthoDB" id="7363114at2"/>
<dbReference type="PROSITE" id="PS50949">
    <property type="entry name" value="HTH_GNTR"/>
    <property type="match status" value="1"/>
</dbReference>
<dbReference type="Gene3D" id="1.10.10.10">
    <property type="entry name" value="Winged helix-like DNA-binding domain superfamily/Winged helix DNA-binding domain"/>
    <property type="match status" value="1"/>
</dbReference>
<dbReference type="GO" id="GO:0045892">
    <property type="term" value="P:negative regulation of DNA-templated transcription"/>
    <property type="evidence" value="ECO:0007669"/>
    <property type="project" value="TreeGrafter"/>
</dbReference>
<organism evidence="6 7">
    <name type="scientific">Subtercola boreus</name>
    <dbReference type="NCBI Taxonomy" id="120213"/>
    <lineage>
        <taxon>Bacteria</taxon>
        <taxon>Bacillati</taxon>
        <taxon>Actinomycetota</taxon>
        <taxon>Actinomycetes</taxon>
        <taxon>Micrococcales</taxon>
        <taxon>Microbacteriaceae</taxon>
        <taxon>Subtercola</taxon>
    </lineage>
</organism>
<keyword evidence="3" id="KW-0804">Transcription</keyword>
<feature type="region of interest" description="Disordered" evidence="4">
    <location>
        <begin position="157"/>
        <end position="176"/>
    </location>
</feature>
<dbReference type="GO" id="GO:0003677">
    <property type="term" value="F:DNA binding"/>
    <property type="evidence" value="ECO:0007669"/>
    <property type="project" value="UniProtKB-KW"/>
</dbReference>
<evidence type="ECO:0000256" key="2">
    <source>
        <dbReference type="ARBA" id="ARBA00023125"/>
    </source>
</evidence>
<dbReference type="Proteomes" id="UP000256486">
    <property type="component" value="Unassembled WGS sequence"/>
</dbReference>
<keyword evidence="1" id="KW-0805">Transcription regulation</keyword>
<dbReference type="InterPro" id="IPR028978">
    <property type="entry name" value="Chorismate_lyase_/UTRA_dom_sf"/>
</dbReference>
<dbReference type="Pfam" id="PF00392">
    <property type="entry name" value="GntR"/>
    <property type="match status" value="1"/>
</dbReference>
<dbReference type="GO" id="GO:0003700">
    <property type="term" value="F:DNA-binding transcription factor activity"/>
    <property type="evidence" value="ECO:0007669"/>
    <property type="project" value="InterPro"/>
</dbReference>
<keyword evidence="2" id="KW-0238">DNA-binding</keyword>
<evidence type="ECO:0000256" key="4">
    <source>
        <dbReference type="SAM" id="MobiDB-lite"/>
    </source>
</evidence>
<dbReference type="AlphaFoldDB" id="A0A3E0VN09"/>
<evidence type="ECO:0000313" key="6">
    <source>
        <dbReference type="EMBL" id="RFA11364.1"/>
    </source>
</evidence>
<evidence type="ECO:0000259" key="5">
    <source>
        <dbReference type="PROSITE" id="PS50949"/>
    </source>
</evidence>
<sequence>MARFVVEPDSPLTAWGQVHRDLRRRIEQAEFTRGSRIPSEADLVTHYGVSRETVRRAIEALVADGLLLARRGSGTFVTENGDVQRSDIDLLRPWREQLLATGHVARSRLVETSEHVAVPENLRRDVEYDSPDDVRHGRHVQEVDGLAIGVTDSWMPVRATSDRHGPGTSAAPSPAAPVSATSTVRIAFATTGQAALLGSYRDVPLLEVTTCSRLRETGELVELALTSWLASRVRFTYGRALTLGNIDMAELAGTPSG</sequence>
<dbReference type="Gene3D" id="3.40.1410.10">
    <property type="entry name" value="Chorismate lyase-like"/>
    <property type="match status" value="1"/>
</dbReference>
<dbReference type="InterPro" id="IPR036388">
    <property type="entry name" value="WH-like_DNA-bd_sf"/>
</dbReference>
<dbReference type="PRINTS" id="PR00035">
    <property type="entry name" value="HTHGNTR"/>
</dbReference>
<dbReference type="SUPFAM" id="SSF64288">
    <property type="entry name" value="Chorismate lyase-like"/>
    <property type="match status" value="1"/>
</dbReference>
<dbReference type="RefSeq" id="WP_142206741.1">
    <property type="nucleotide sequence ID" value="NZ_NBWZ01000001.1"/>
</dbReference>
<dbReference type="InterPro" id="IPR000524">
    <property type="entry name" value="Tscrpt_reg_HTH_GntR"/>
</dbReference>
<evidence type="ECO:0000256" key="1">
    <source>
        <dbReference type="ARBA" id="ARBA00023015"/>
    </source>
</evidence>
<reference evidence="6 7" key="1">
    <citation type="submission" date="2017-04" db="EMBL/GenBank/DDBJ databases">
        <title>Comparative genome analysis of Subtercola boreus.</title>
        <authorList>
            <person name="Cho Y.-J."/>
            <person name="Cho A."/>
            <person name="Kim O.-S."/>
            <person name="Lee J.-I."/>
        </authorList>
    </citation>
    <scope>NUCLEOTIDE SEQUENCE [LARGE SCALE GENOMIC DNA]</scope>
    <source>
        <strain evidence="6 7">K300</strain>
    </source>
</reference>
<dbReference type="InterPro" id="IPR050679">
    <property type="entry name" value="Bact_HTH_transcr_reg"/>
</dbReference>
<protein>
    <recommendedName>
        <fullName evidence="5">HTH gntR-type domain-containing protein</fullName>
    </recommendedName>
</protein>
<dbReference type="PANTHER" id="PTHR44846">
    <property type="entry name" value="MANNOSYL-D-GLYCERATE TRANSPORT/METABOLISM SYSTEM REPRESSOR MNGR-RELATED"/>
    <property type="match status" value="1"/>
</dbReference>
<dbReference type="SMART" id="SM00345">
    <property type="entry name" value="HTH_GNTR"/>
    <property type="match status" value="1"/>
</dbReference>
<feature type="domain" description="HTH gntR-type" evidence="5">
    <location>
        <begin position="12"/>
        <end position="80"/>
    </location>
</feature>
<feature type="compositionally biased region" description="Low complexity" evidence="4">
    <location>
        <begin position="166"/>
        <end position="176"/>
    </location>
</feature>
<dbReference type="EMBL" id="NBWZ01000001">
    <property type="protein sequence ID" value="RFA11364.1"/>
    <property type="molecule type" value="Genomic_DNA"/>
</dbReference>
<evidence type="ECO:0000313" key="7">
    <source>
        <dbReference type="Proteomes" id="UP000256486"/>
    </source>
</evidence>
<evidence type="ECO:0000256" key="3">
    <source>
        <dbReference type="ARBA" id="ARBA00023163"/>
    </source>
</evidence>
<dbReference type="PANTHER" id="PTHR44846:SF17">
    <property type="entry name" value="GNTR-FAMILY TRANSCRIPTIONAL REGULATOR"/>
    <property type="match status" value="1"/>
</dbReference>